<reference evidence="5 6" key="1">
    <citation type="journal article" date="2013" name="Nat. Commun.">
        <title>Genome analysis reveals insights into physiology and longevity of the Brandt's bat Myotis brandtii.</title>
        <authorList>
            <person name="Seim I."/>
            <person name="Fang X."/>
            <person name="Xiong Z."/>
            <person name="Lobanov A.V."/>
            <person name="Huang Z."/>
            <person name="Ma S."/>
            <person name="Feng Y."/>
            <person name="Turanov A.A."/>
            <person name="Zhu Y."/>
            <person name="Lenz T.L."/>
            <person name="Gerashchenko M.V."/>
            <person name="Fan D."/>
            <person name="Hee Yim S."/>
            <person name="Yao X."/>
            <person name="Jordan D."/>
            <person name="Xiong Y."/>
            <person name="Ma Y."/>
            <person name="Lyapunov A.N."/>
            <person name="Chen G."/>
            <person name="Kulakova O.I."/>
            <person name="Sun Y."/>
            <person name="Lee S.G."/>
            <person name="Bronson R.T."/>
            <person name="Moskalev A.A."/>
            <person name="Sunyaev S.R."/>
            <person name="Zhang G."/>
            <person name="Krogh A."/>
            <person name="Wang J."/>
            <person name="Gladyshev V.N."/>
        </authorList>
    </citation>
    <scope>NUCLEOTIDE SEQUENCE [LARGE SCALE GENOMIC DNA]</scope>
</reference>
<dbReference type="GO" id="GO:0005840">
    <property type="term" value="C:ribosome"/>
    <property type="evidence" value="ECO:0007669"/>
    <property type="project" value="UniProtKB-KW"/>
</dbReference>
<proteinExistence type="inferred from homology"/>
<evidence type="ECO:0000313" key="6">
    <source>
        <dbReference type="Proteomes" id="UP000052978"/>
    </source>
</evidence>
<gene>
    <name evidence="5" type="ORF">D623_10030185</name>
</gene>
<accession>S7MDA8</accession>
<dbReference type="EMBL" id="KE161194">
    <property type="protein sequence ID" value="EPQ02199.1"/>
    <property type="molecule type" value="Genomic_DNA"/>
</dbReference>
<sequence length="150" mass="16437">MVEQVSGQCQAKAGASRARSPRLLPCRQRPAAAVGGGATTRLHVLREPDSIGRDIPKMLELFKTGIEIKVDEERENFLSTKIATLDMSSDQITANLQAVVNEVCRHRPLNLGPFVVRAFLRSSTSEGLLLKMEPLLPKEVETKESSKEAA</sequence>
<evidence type="ECO:0000313" key="5">
    <source>
        <dbReference type="EMBL" id="EPQ02199.1"/>
    </source>
</evidence>
<dbReference type="AlphaFoldDB" id="S7MDA8"/>
<dbReference type="PANTHER" id="PTHR36427">
    <property type="entry name" value="54S RIBOSOMAL PROTEIN L1, MITOCHONDRIAL"/>
    <property type="match status" value="1"/>
</dbReference>
<dbReference type="InterPro" id="IPR023674">
    <property type="entry name" value="Ribosomal_uL1-like"/>
</dbReference>
<keyword evidence="2 5" id="KW-0689">Ribosomal protein</keyword>
<dbReference type="SUPFAM" id="SSF56808">
    <property type="entry name" value="Ribosomal protein L1"/>
    <property type="match status" value="1"/>
</dbReference>
<dbReference type="PANTHER" id="PTHR36427:SF3">
    <property type="entry name" value="LARGE RIBOSOMAL SUBUNIT PROTEIN UL1M"/>
    <property type="match status" value="1"/>
</dbReference>
<evidence type="ECO:0000256" key="1">
    <source>
        <dbReference type="ARBA" id="ARBA00010531"/>
    </source>
</evidence>
<dbReference type="GO" id="GO:1990904">
    <property type="term" value="C:ribonucleoprotein complex"/>
    <property type="evidence" value="ECO:0007669"/>
    <property type="project" value="UniProtKB-KW"/>
</dbReference>
<name>S7MDA8_MYOBR</name>
<evidence type="ECO:0000256" key="4">
    <source>
        <dbReference type="SAM" id="MobiDB-lite"/>
    </source>
</evidence>
<organism evidence="5 6">
    <name type="scientific">Myotis brandtii</name>
    <name type="common">Brandt's bat</name>
    <dbReference type="NCBI Taxonomy" id="109478"/>
    <lineage>
        <taxon>Eukaryota</taxon>
        <taxon>Metazoa</taxon>
        <taxon>Chordata</taxon>
        <taxon>Craniata</taxon>
        <taxon>Vertebrata</taxon>
        <taxon>Euteleostomi</taxon>
        <taxon>Mammalia</taxon>
        <taxon>Eutheria</taxon>
        <taxon>Laurasiatheria</taxon>
        <taxon>Chiroptera</taxon>
        <taxon>Yangochiroptera</taxon>
        <taxon>Vespertilionidae</taxon>
        <taxon>Myotis</taxon>
    </lineage>
</organism>
<comment type="similarity">
    <text evidence="1">Belongs to the universal ribosomal protein uL1 family.</text>
</comment>
<evidence type="ECO:0000256" key="2">
    <source>
        <dbReference type="ARBA" id="ARBA00022980"/>
    </source>
</evidence>
<feature type="region of interest" description="Disordered" evidence="4">
    <location>
        <begin position="1"/>
        <end position="22"/>
    </location>
</feature>
<dbReference type="Proteomes" id="UP000052978">
    <property type="component" value="Unassembled WGS sequence"/>
</dbReference>
<protein>
    <submittedName>
        <fullName evidence="5">39S ribosomal protein L1, mitochondrial</fullName>
    </submittedName>
</protein>
<evidence type="ECO:0000256" key="3">
    <source>
        <dbReference type="ARBA" id="ARBA00023274"/>
    </source>
</evidence>
<keyword evidence="6" id="KW-1185">Reference proteome</keyword>
<keyword evidence="3" id="KW-0687">Ribonucleoprotein</keyword>